<evidence type="ECO:0000313" key="1">
    <source>
        <dbReference type="EMBL" id="SOD13854.1"/>
    </source>
</evidence>
<keyword evidence="2" id="KW-1185">Reference proteome</keyword>
<sequence length="117" mass="13224">MLKKGYRPQVRNGNVLLAIAILWSICFVQFAELAHQFHHAAEHSHHYSGENVGKDTKCDVCSYYQFVHSQHLLLDKGQVQWSAWLNVSAFCFLDQVVGVLDVTICLTTNRGPPKNIA</sequence>
<dbReference type="AlphaFoldDB" id="A0A285ZW32"/>
<dbReference type="Proteomes" id="UP000219281">
    <property type="component" value="Unassembled WGS sequence"/>
</dbReference>
<name>A0A285ZW32_9SPHI</name>
<proteinExistence type="predicted"/>
<evidence type="ECO:0000313" key="2">
    <source>
        <dbReference type="Proteomes" id="UP000219281"/>
    </source>
</evidence>
<organism evidence="1 2">
    <name type="scientific">Pedobacter xixiisoli</name>
    <dbReference type="NCBI Taxonomy" id="1476464"/>
    <lineage>
        <taxon>Bacteria</taxon>
        <taxon>Pseudomonadati</taxon>
        <taxon>Bacteroidota</taxon>
        <taxon>Sphingobacteriia</taxon>
        <taxon>Sphingobacteriales</taxon>
        <taxon>Sphingobacteriaceae</taxon>
        <taxon>Pedobacter</taxon>
    </lineage>
</organism>
<dbReference type="EMBL" id="OCMT01000002">
    <property type="protein sequence ID" value="SOD13854.1"/>
    <property type="molecule type" value="Genomic_DNA"/>
</dbReference>
<gene>
    <name evidence="1" type="ORF">SAMN06297358_1276</name>
</gene>
<accession>A0A285ZW32</accession>
<protein>
    <submittedName>
        <fullName evidence="1">Uncharacterized protein</fullName>
    </submittedName>
</protein>
<reference evidence="2" key="1">
    <citation type="submission" date="2017-09" db="EMBL/GenBank/DDBJ databases">
        <authorList>
            <person name="Varghese N."/>
            <person name="Submissions S."/>
        </authorList>
    </citation>
    <scope>NUCLEOTIDE SEQUENCE [LARGE SCALE GENOMIC DNA]</scope>
    <source>
        <strain evidence="2">CGMCC 1.12803</strain>
    </source>
</reference>